<dbReference type="Gene3D" id="3.40.630.30">
    <property type="match status" value="1"/>
</dbReference>
<dbReference type="SUPFAM" id="SSF55729">
    <property type="entry name" value="Acyl-CoA N-acyltransferases (Nat)"/>
    <property type="match status" value="1"/>
</dbReference>
<evidence type="ECO:0000259" key="3">
    <source>
        <dbReference type="PROSITE" id="PS51186"/>
    </source>
</evidence>
<comment type="caution">
    <text evidence="4">The sequence shown here is derived from an EMBL/GenBank/DDBJ whole genome shotgun (WGS) entry which is preliminary data.</text>
</comment>
<reference evidence="4" key="2">
    <citation type="journal article" date="2021" name="PeerJ">
        <title>Extensive microbial diversity within the chicken gut microbiome revealed by metagenomics and culture.</title>
        <authorList>
            <person name="Gilroy R."/>
            <person name="Ravi A."/>
            <person name="Getino M."/>
            <person name="Pursley I."/>
            <person name="Horton D.L."/>
            <person name="Alikhan N.F."/>
            <person name="Baker D."/>
            <person name="Gharbi K."/>
            <person name="Hall N."/>
            <person name="Watson M."/>
            <person name="Adriaenssens E.M."/>
            <person name="Foster-Nyarko E."/>
            <person name="Jarju S."/>
            <person name="Secka A."/>
            <person name="Antonio M."/>
            <person name="Oren A."/>
            <person name="Chaudhuri R.R."/>
            <person name="La Ragione R."/>
            <person name="Hildebrand F."/>
            <person name="Pallen M.J."/>
        </authorList>
    </citation>
    <scope>NUCLEOTIDE SEQUENCE</scope>
    <source>
        <strain evidence="4">CHK188-20938</strain>
    </source>
</reference>
<evidence type="ECO:0000313" key="4">
    <source>
        <dbReference type="EMBL" id="HIV25790.1"/>
    </source>
</evidence>
<dbReference type="InterPro" id="IPR016181">
    <property type="entry name" value="Acyl_CoA_acyltransferase"/>
</dbReference>
<keyword evidence="2" id="KW-0012">Acyltransferase</keyword>
<sequence>MNHIQIKTIEDLSLNAWPSHQIQIYDGWLLRFSYFYTHRTNCVEQIGSSSIPLDTKIAYCEDTYRKWGTPSIFKISPLLPAGFDKLLDGRGYVKEHITDVMTLQLSALTEIPVSAPVHVSSFIPDSWIQALFALKGTTNIMHRLVVPSMYRAIPMETICVSIQDGRRIAATGLGILDRDYIGIYAIHVHPAYRRRRYASAVCRTILQNGRRKGAKRAYLQVVADNQPAINLYHSLGFSYAYTCWFRTKHLF</sequence>
<feature type="domain" description="N-acetyltransferase" evidence="3">
    <location>
        <begin position="117"/>
        <end position="251"/>
    </location>
</feature>
<dbReference type="PANTHER" id="PTHR43420">
    <property type="entry name" value="ACETYLTRANSFERASE"/>
    <property type="match status" value="1"/>
</dbReference>
<dbReference type="InterPro" id="IPR050680">
    <property type="entry name" value="YpeA/RimI_acetyltransf"/>
</dbReference>
<dbReference type="Pfam" id="PF24553">
    <property type="entry name" value="Rv0428c_C"/>
    <property type="match status" value="1"/>
</dbReference>
<dbReference type="InterPro" id="IPR000182">
    <property type="entry name" value="GNAT_dom"/>
</dbReference>
<accession>A0A9D1P4J4</accession>
<evidence type="ECO:0000256" key="2">
    <source>
        <dbReference type="ARBA" id="ARBA00023315"/>
    </source>
</evidence>
<dbReference type="PROSITE" id="PS51186">
    <property type="entry name" value="GNAT"/>
    <property type="match status" value="1"/>
</dbReference>
<dbReference type="InterPro" id="IPR056935">
    <property type="entry name" value="Rv0428c-like_C"/>
</dbReference>
<dbReference type="PANTHER" id="PTHR43420:SF12">
    <property type="entry name" value="N-ACETYLTRANSFERASE DOMAIN-CONTAINING PROTEIN"/>
    <property type="match status" value="1"/>
</dbReference>
<protein>
    <submittedName>
        <fullName evidence="4">GNAT family N-acetyltransferase</fullName>
    </submittedName>
</protein>
<organism evidence="4 5">
    <name type="scientific">Candidatus Scatomonas pullistercoris</name>
    <dbReference type="NCBI Taxonomy" id="2840920"/>
    <lineage>
        <taxon>Bacteria</taxon>
        <taxon>Bacillati</taxon>
        <taxon>Bacillota</taxon>
        <taxon>Clostridia</taxon>
        <taxon>Lachnospirales</taxon>
        <taxon>Lachnospiraceae</taxon>
        <taxon>Lachnospiraceae incertae sedis</taxon>
        <taxon>Candidatus Scatomonas</taxon>
    </lineage>
</organism>
<dbReference type="Proteomes" id="UP000824169">
    <property type="component" value="Unassembled WGS sequence"/>
</dbReference>
<evidence type="ECO:0000256" key="1">
    <source>
        <dbReference type="ARBA" id="ARBA00022679"/>
    </source>
</evidence>
<dbReference type="AlphaFoldDB" id="A0A9D1P4J4"/>
<name>A0A9D1P4J4_9FIRM</name>
<dbReference type="CDD" id="cd04301">
    <property type="entry name" value="NAT_SF"/>
    <property type="match status" value="1"/>
</dbReference>
<evidence type="ECO:0000313" key="5">
    <source>
        <dbReference type="Proteomes" id="UP000824169"/>
    </source>
</evidence>
<gene>
    <name evidence="4" type="ORF">IAB71_08465</name>
</gene>
<reference evidence="4" key="1">
    <citation type="submission" date="2020-10" db="EMBL/GenBank/DDBJ databases">
        <authorList>
            <person name="Gilroy R."/>
        </authorList>
    </citation>
    <scope>NUCLEOTIDE SEQUENCE</scope>
    <source>
        <strain evidence="4">CHK188-20938</strain>
    </source>
</reference>
<keyword evidence="1" id="KW-0808">Transferase</keyword>
<proteinExistence type="predicted"/>
<dbReference type="GO" id="GO:0016747">
    <property type="term" value="F:acyltransferase activity, transferring groups other than amino-acyl groups"/>
    <property type="evidence" value="ECO:0007669"/>
    <property type="project" value="InterPro"/>
</dbReference>
<dbReference type="EMBL" id="DVOO01000026">
    <property type="protein sequence ID" value="HIV25790.1"/>
    <property type="molecule type" value="Genomic_DNA"/>
</dbReference>